<feature type="transmembrane region" description="Helical" evidence="1">
    <location>
        <begin position="477"/>
        <end position="498"/>
    </location>
</feature>
<dbReference type="AlphaFoldDB" id="A0A6F8T6K4"/>
<gene>
    <name evidence="2" type="ORF">TUM19329_21410</name>
</gene>
<proteinExistence type="predicted"/>
<organism evidence="2 3">
    <name type="scientific">Legionella antarctica</name>
    <dbReference type="NCBI Taxonomy" id="2708020"/>
    <lineage>
        <taxon>Bacteria</taxon>
        <taxon>Pseudomonadati</taxon>
        <taxon>Pseudomonadota</taxon>
        <taxon>Gammaproteobacteria</taxon>
        <taxon>Legionellales</taxon>
        <taxon>Legionellaceae</taxon>
        <taxon>Legionella</taxon>
    </lineage>
</organism>
<dbReference type="Proteomes" id="UP000502894">
    <property type="component" value="Chromosome"/>
</dbReference>
<accession>A0A6F8T6K4</accession>
<dbReference type="KEGG" id="lant:TUM19329_21410"/>
<feature type="transmembrane region" description="Helical" evidence="1">
    <location>
        <begin position="452"/>
        <end position="470"/>
    </location>
</feature>
<dbReference type="RefSeq" id="WP_173237289.1">
    <property type="nucleotide sequence ID" value="NZ_AP022839.1"/>
</dbReference>
<protein>
    <submittedName>
        <fullName evidence="2">Uncharacterized protein</fullName>
    </submittedName>
</protein>
<evidence type="ECO:0000313" key="2">
    <source>
        <dbReference type="EMBL" id="BCA95780.1"/>
    </source>
</evidence>
<keyword evidence="1" id="KW-1133">Transmembrane helix</keyword>
<keyword evidence="3" id="KW-1185">Reference proteome</keyword>
<keyword evidence="1" id="KW-0472">Membrane</keyword>
<name>A0A6F8T6K4_9GAMM</name>
<evidence type="ECO:0000313" key="3">
    <source>
        <dbReference type="Proteomes" id="UP000502894"/>
    </source>
</evidence>
<dbReference type="EMBL" id="AP022839">
    <property type="protein sequence ID" value="BCA95780.1"/>
    <property type="molecule type" value="Genomic_DNA"/>
</dbReference>
<evidence type="ECO:0000256" key="1">
    <source>
        <dbReference type="SAM" id="Phobius"/>
    </source>
</evidence>
<sequence>MTFLLTSALIIAGYESLSEKTRAVFEDSIPGKKFSQVVQSILTSSDALRASSGFWHKLTGSAEQRKRDFQIQLELQKKELLEAINSTVEYQTILMHITHAVLAQEIEEFQLLSESQQQLLSNAEFSRKLVATLTQLNPQIEKEKQDRDNLSLWSKINGTYASHEDYIDQLQTERDEAIQLWSTEFLQNPNMTSLRETIEDHQKRIHQNQLEQQRCSLLEHATQLSRFFPLLNYRKFKAEEPVIHQLQSRYLVAEEITEELARVDEELLADLLYFCMQQMSEIEIDFMNLEAFNKKHANRIAQAVLKAFHDKTTLNLDGWFKHYENKLHKHIVKQVQLIHGKKWEMQPNGVAADLMQSLSYLWNNQTVNQVNEFISKMAVAHGFIQATSFSTQNESSFLAILDLYNYARHHEQIAETRSILTNLLSPLLPLYEEYKDIAFYEKNPYWKSFRTIMPILIIVAFIILIAVILAPLALPELAFTAAFIPALIIGLGLATKYVSIKNELYKNVRERYYGGFFEIPEFQVNARMLGAFGSMENASKVRIFYIEGIKNCDALEQVYSAKREQGLLSQEDIERRKENRIKRHQLCLEWYDIHSNNDLSYQQAPLVVLSRLKQISDQEYQQLQNSLQEELASISQSVAKVTVDLKNTIINHNKTPDIEPGGEIEATTIKANYRHGLFRPPKCLKLKAHVEELEEFRSQISSAAA</sequence>
<keyword evidence="1" id="KW-0812">Transmembrane</keyword>
<reference evidence="2" key="1">
    <citation type="journal article" date="2020" name="Microbiol. Resour. Announc.">
        <title>Complete Genome Sequence of Novel Psychrotolerant Legionella Strain TUM19329, Isolated from Antarctic Lake Sediment.</title>
        <authorList>
            <person name="Shimada S."/>
            <person name="Nakai R."/>
            <person name="Aoki K."/>
            <person name="Shimoeda N."/>
            <person name="Ohno G."/>
            <person name="Miyazaki Y."/>
            <person name="Kudoh S."/>
            <person name="Imura S."/>
            <person name="Watanabe K."/>
            <person name="Ishii Y."/>
            <person name="Tateda K."/>
        </authorList>
    </citation>
    <scope>NUCLEOTIDE SEQUENCE [LARGE SCALE GENOMIC DNA]</scope>
    <source>
        <strain evidence="2">TUM19329</strain>
    </source>
</reference>